<gene>
    <name evidence="1" type="ORF">WRSd3_00791</name>
</gene>
<evidence type="ECO:0000313" key="2">
    <source>
        <dbReference type="Proteomes" id="UP000017944"/>
    </source>
</evidence>
<dbReference type="EMBL" id="AXUT01000061">
    <property type="protein sequence ID" value="ESU81333.1"/>
    <property type="molecule type" value="Genomic_DNA"/>
</dbReference>
<protein>
    <submittedName>
        <fullName evidence="1">Uncharacterized protein</fullName>
    </submittedName>
</protein>
<reference evidence="1 2" key="1">
    <citation type="submission" date="2013-10" db="EMBL/GenBank/DDBJ databases">
        <title>Draft genomes and the virulence plasmids of Sd1617 vaccine constructs: WRSd3 and WRSd5.</title>
        <authorList>
            <person name="Aksomboon Vongsawan A."/>
            <person name="Venkatesan M.M."/>
            <person name="Vaisvil B."/>
            <person name="Emel G."/>
            <person name="Kepatral V."/>
            <person name="Sethabutr O."/>
            <person name="Serichantalergs O."/>
            <person name="Mason C."/>
        </authorList>
    </citation>
    <scope>NUCLEOTIDE SEQUENCE [LARGE SCALE GENOMIC DNA]</scope>
    <source>
        <strain evidence="1 2">WRSd3</strain>
    </source>
</reference>
<evidence type="ECO:0000313" key="1">
    <source>
        <dbReference type="EMBL" id="ESU81333.1"/>
    </source>
</evidence>
<comment type="caution">
    <text evidence="1">The sequence shown here is derived from an EMBL/GenBank/DDBJ whole genome shotgun (WGS) entry which is preliminary data.</text>
</comment>
<dbReference type="AlphaFoldDB" id="A0A090NYI7"/>
<accession>A0A090NYI7</accession>
<name>A0A090NYI7_SHIDY</name>
<proteinExistence type="predicted"/>
<dbReference type="Proteomes" id="UP000017944">
    <property type="component" value="Unassembled WGS sequence"/>
</dbReference>
<dbReference type="AntiFam" id="ANF00057">
    <property type="entry name" value="Translation of E. coli type CRISPR repeat"/>
</dbReference>
<dbReference type="AntiFam" id="ANF00006">
    <property type="entry name" value="Translation of CRISPR region"/>
</dbReference>
<sequence length="59" mass="6477">MPVYPCWHGELSVQALQTWLPGGLFPLTRGTRSPSFHLCLNSRFIPAGAGNSLKVYICS</sequence>
<organism evidence="1 2">
    <name type="scientific">Shigella dysenteriae WRSd3</name>
    <dbReference type="NCBI Taxonomy" id="1401327"/>
    <lineage>
        <taxon>Bacteria</taxon>
        <taxon>Pseudomonadati</taxon>
        <taxon>Pseudomonadota</taxon>
        <taxon>Gammaproteobacteria</taxon>
        <taxon>Enterobacterales</taxon>
        <taxon>Enterobacteriaceae</taxon>
        <taxon>Shigella</taxon>
    </lineage>
</organism>